<dbReference type="EMBL" id="AMXE01000050">
    <property type="protein sequence ID" value="ENO86691.1"/>
    <property type="molecule type" value="Genomic_DNA"/>
</dbReference>
<organism evidence="1 2">
    <name type="scientific">Thauera linaloolentis (strain DSM 12138 / JCM 21573 / CCUG 41526 / CIP 105981 / IAM 15112 / NBRC 102519 / 47Lol)</name>
    <dbReference type="NCBI Taxonomy" id="1123367"/>
    <lineage>
        <taxon>Bacteria</taxon>
        <taxon>Pseudomonadati</taxon>
        <taxon>Pseudomonadota</taxon>
        <taxon>Betaproteobacteria</taxon>
        <taxon>Rhodocyclales</taxon>
        <taxon>Zoogloeaceae</taxon>
        <taxon>Thauera</taxon>
    </lineage>
</organism>
<accession>N6XY03</accession>
<proteinExistence type="predicted"/>
<sequence>MSLDHLIRQKRWPNLKNPQWYSEKMLWRLVYDRREILSFTCDKMRMKEYAKSKVSSINVPKNLWVGFELDDIKKLSSLPADFFEKGWALKPNHSSGFCIIGKGVPDLNSINLKGWWKTYGSVGTAGWGGWAYGKAKKALVLEELIGDGSVDLIDYKFYVFGGKCSLLQIITGRGGVKRRYVLNRQWQLQYSSEDPQGIHLPPPPSKFGEMLETAEKLGEDFDFMRIDLYYHNDEIWFSELTPYPSMMRSSRNGVLNRSLGDSWKLPTIK</sequence>
<dbReference type="InterPro" id="IPR029465">
    <property type="entry name" value="ATPgrasp_TupA"/>
</dbReference>
<dbReference type="AlphaFoldDB" id="N6XY03"/>
<evidence type="ECO:0000313" key="2">
    <source>
        <dbReference type="Proteomes" id="UP000013232"/>
    </source>
</evidence>
<gene>
    <name evidence="1" type="ORF">C666_12580</name>
</gene>
<comment type="caution">
    <text evidence="1">The sequence shown here is derived from an EMBL/GenBank/DDBJ whole genome shotgun (WGS) entry which is preliminary data.</text>
</comment>
<dbReference type="eggNOG" id="COG0189">
    <property type="taxonomic scope" value="Bacteria"/>
</dbReference>
<dbReference type="Pfam" id="PF14305">
    <property type="entry name" value="ATPgrasp_TupA"/>
    <property type="match status" value="1"/>
</dbReference>
<keyword evidence="2" id="KW-1185">Reference proteome</keyword>
<evidence type="ECO:0000313" key="1">
    <source>
        <dbReference type="EMBL" id="ENO86691.1"/>
    </source>
</evidence>
<dbReference type="STRING" id="1123367.GCA_000621305_02238"/>
<protein>
    <submittedName>
        <fullName evidence="1">Uncharacterized protein</fullName>
    </submittedName>
</protein>
<dbReference type="Proteomes" id="UP000013232">
    <property type="component" value="Unassembled WGS sequence"/>
</dbReference>
<reference evidence="1 2" key="1">
    <citation type="submission" date="2012-09" db="EMBL/GenBank/DDBJ databases">
        <title>Draft Genome Sequences of 6 Strains from Genus Thauera.</title>
        <authorList>
            <person name="Liu B."/>
            <person name="Shapleigh J.P."/>
            <person name="Frostegard A.H."/>
        </authorList>
    </citation>
    <scope>NUCLEOTIDE SEQUENCE [LARGE SCALE GENOMIC DNA]</scope>
    <source>
        <strain evidence="2">47Lol / DSM 12138</strain>
    </source>
</reference>
<name>N6XY03_THAL4</name>